<dbReference type="Proteomes" id="UP000192596">
    <property type="component" value="Unassembled WGS sequence"/>
</dbReference>
<dbReference type="AlphaFoldDB" id="A0A1V8T5Q6"/>
<reference evidence="2" key="1">
    <citation type="submission" date="2017-03" db="EMBL/GenBank/DDBJ databases">
        <title>Genomes of endolithic fungi from Antarctica.</title>
        <authorList>
            <person name="Coleine C."/>
            <person name="Masonjones S."/>
            <person name="Stajich J.E."/>
        </authorList>
    </citation>
    <scope>NUCLEOTIDE SEQUENCE [LARGE SCALE GENOMIC DNA]</scope>
    <source>
        <strain evidence="2">CCFEE 5527</strain>
    </source>
</reference>
<evidence type="ECO:0000313" key="2">
    <source>
        <dbReference type="Proteomes" id="UP000192596"/>
    </source>
</evidence>
<evidence type="ECO:0008006" key="3">
    <source>
        <dbReference type="Google" id="ProtNLM"/>
    </source>
</evidence>
<name>A0A1V8T5Q6_9PEZI</name>
<evidence type="ECO:0000313" key="1">
    <source>
        <dbReference type="EMBL" id="OQO06743.1"/>
    </source>
</evidence>
<protein>
    <recommendedName>
        <fullName evidence="3">SET domain-containing protein</fullName>
    </recommendedName>
</protein>
<sequence length="270" mass="29734">MVPCIDLANHAAGDATIANYDRDADGNAVLVLREDKSLSEGDEVTITYGDEKGACEMLFSYGFLDSAMQSAGTLFLGLTMPESDPAASVKLRTADCAPGVRLTDASNGSIEWSGDFIWMLCVNAEDGLQFPIARSTDGSEEIQALFNDQELTGGAAELHKRLQEHALWDVYHLRAVTILQQRLFDQLQVLYGSQDDCEAVEHGEGTTVRDQCFDQGMLLRRLEFELLEAAYEDFEHQKVRLVESQVVQDYLTSMNAAPAEANDTEGDDFS</sequence>
<dbReference type="OrthoDB" id="441812at2759"/>
<dbReference type="STRING" id="1507870.A0A1V8T5Q6"/>
<gene>
    <name evidence="1" type="ORF">B0A48_08531</name>
</gene>
<dbReference type="SUPFAM" id="SSF82199">
    <property type="entry name" value="SET domain"/>
    <property type="match status" value="1"/>
</dbReference>
<dbReference type="InterPro" id="IPR046341">
    <property type="entry name" value="SET_dom_sf"/>
</dbReference>
<dbReference type="InParanoid" id="A0A1V8T5Q6"/>
<keyword evidence="2" id="KW-1185">Reference proteome</keyword>
<comment type="caution">
    <text evidence="1">The sequence shown here is derived from an EMBL/GenBank/DDBJ whole genome shotgun (WGS) entry which is preliminary data.</text>
</comment>
<organism evidence="1 2">
    <name type="scientific">Cryoendolithus antarcticus</name>
    <dbReference type="NCBI Taxonomy" id="1507870"/>
    <lineage>
        <taxon>Eukaryota</taxon>
        <taxon>Fungi</taxon>
        <taxon>Dikarya</taxon>
        <taxon>Ascomycota</taxon>
        <taxon>Pezizomycotina</taxon>
        <taxon>Dothideomycetes</taxon>
        <taxon>Dothideomycetidae</taxon>
        <taxon>Cladosporiales</taxon>
        <taxon>Cladosporiaceae</taxon>
        <taxon>Cryoendolithus</taxon>
    </lineage>
</organism>
<accession>A0A1V8T5Q6</accession>
<dbReference type="EMBL" id="NAJO01000016">
    <property type="protein sequence ID" value="OQO06743.1"/>
    <property type="molecule type" value="Genomic_DNA"/>
</dbReference>
<dbReference type="Gene3D" id="3.90.1410.10">
    <property type="entry name" value="set domain protein methyltransferase, domain 1"/>
    <property type="match status" value="1"/>
</dbReference>
<proteinExistence type="predicted"/>